<dbReference type="Proteomes" id="UP000269669">
    <property type="component" value="Unassembled WGS sequence"/>
</dbReference>
<gene>
    <name evidence="2" type="ORF">EDE15_2449</name>
</gene>
<evidence type="ECO:0000313" key="3">
    <source>
        <dbReference type="Proteomes" id="UP000269669"/>
    </source>
</evidence>
<protein>
    <recommendedName>
        <fullName evidence="4">HEAT repeat protein</fullName>
    </recommendedName>
</protein>
<evidence type="ECO:0000256" key="1">
    <source>
        <dbReference type="SAM" id="SignalP"/>
    </source>
</evidence>
<dbReference type="RefSeq" id="WP_148103876.1">
    <property type="nucleotide sequence ID" value="NZ_RSDW01000001.1"/>
</dbReference>
<feature type="signal peptide" evidence="1">
    <location>
        <begin position="1"/>
        <end position="26"/>
    </location>
</feature>
<name>A0A3R9WGV8_9BACT</name>
<dbReference type="InterPro" id="IPR027417">
    <property type="entry name" value="P-loop_NTPase"/>
</dbReference>
<feature type="chain" id="PRO_5018537721" description="HEAT repeat protein" evidence="1">
    <location>
        <begin position="27"/>
        <end position="784"/>
    </location>
</feature>
<proteinExistence type="predicted"/>
<dbReference type="SUPFAM" id="SSF52540">
    <property type="entry name" value="P-loop containing nucleoside triphosphate hydrolases"/>
    <property type="match status" value="1"/>
</dbReference>
<keyword evidence="1" id="KW-0732">Signal</keyword>
<dbReference type="OrthoDB" id="448481at2"/>
<evidence type="ECO:0000313" key="2">
    <source>
        <dbReference type="EMBL" id="RSL16922.1"/>
    </source>
</evidence>
<keyword evidence="3" id="KW-1185">Reference proteome</keyword>
<dbReference type="AlphaFoldDB" id="A0A3R9WGV8"/>
<sequence>MRSRLQGGLLAAVAMFLATGAVCAYAQTPRKAAEKWQIDGIVAALKDPILEVRTHALLYVQSNSEFTWDGVPDPLIASLLNDPNVRRVISSLKANDDNVQSGTDTAADITMPRSQDDQIALLENQNVSFAVRKAVALVLCTTPSPQEEHALITQLRVKQLRSVLVKSLVVHGPLNFKTLPDLTYPFYYSYEDLPEYRFLIHYLLGGNDKAELVLKHTFFEEGEDKVKAADYSDIDDARKALEAFDAVLPINTRNTGFQAEIEKQILFIAHKWKDEWTSKDYELLNSLSFKMNEDSRAALNNIIKQPYWTRLLQKLWKVIAVQIAFWILLLYFYPRSRAVQAFFFWNRWARKFFGLGYVDLCLTWIPYLRNRLLGPFREELVAEARVSDEDLNDYFHDIEVRQGESHISLFHAIPEIFGQSILESESGLGKSIFLRRLVSMSKRTNAYLAAENCDRGVFELIQLKLKGKASDETFLRSIIWAGGLSIVIDGLNEVTVETREKIRRFVDDFPKANILLATQPLFWKRPPKALVFRISPLTDDRIQAFLESRYRTFVSPLIMTESAYKQRCRDYLEDVLGNCQSEEDKTAARLVLSNPMDLTVAAQILVAGDTPTLRNLQEQQFTRVDRDFRDIRHGEQFPLRQFSESVYERLLGDEITLDSSQFFEAIQVLSSHKMVLMQNEIDADQRPVRRWVFRHDKIRDFFLVKAFENDHGNRIGEHIEDPRFRGVYLMLASQLPLAEANELRDALVDRAAETKDHHLSDAVVEVLKSRRVAGSRPVTQRTPA</sequence>
<accession>A0A3R9WGV8</accession>
<evidence type="ECO:0008006" key="4">
    <source>
        <dbReference type="Google" id="ProtNLM"/>
    </source>
</evidence>
<reference evidence="2 3" key="1">
    <citation type="submission" date="2018-12" db="EMBL/GenBank/DDBJ databases">
        <title>Sequencing of bacterial isolates from soil warming experiment in Harvard Forest, Massachusetts, USA.</title>
        <authorList>
            <person name="Deangelis K."/>
        </authorList>
    </citation>
    <scope>NUCLEOTIDE SEQUENCE [LARGE SCALE GENOMIC DNA]</scope>
    <source>
        <strain evidence="2 3">EB153</strain>
    </source>
</reference>
<comment type="caution">
    <text evidence="2">The sequence shown here is derived from an EMBL/GenBank/DDBJ whole genome shotgun (WGS) entry which is preliminary data.</text>
</comment>
<dbReference type="EMBL" id="RSDW01000001">
    <property type="protein sequence ID" value="RSL16922.1"/>
    <property type="molecule type" value="Genomic_DNA"/>
</dbReference>
<organism evidence="2 3">
    <name type="scientific">Edaphobacter aggregans</name>
    <dbReference type="NCBI Taxonomy" id="570835"/>
    <lineage>
        <taxon>Bacteria</taxon>
        <taxon>Pseudomonadati</taxon>
        <taxon>Acidobacteriota</taxon>
        <taxon>Terriglobia</taxon>
        <taxon>Terriglobales</taxon>
        <taxon>Acidobacteriaceae</taxon>
        <taxon>Edaphobacter</taxon>
    </lineage>
</organism>